<protein>
    <submittedName>
        <fullName evidence="1">16261_t:CDS:1</fullName>
    </submittedName>
</protein>
<comment type="caution">
    <text evidence="1">The sequence shown here is derived from an EMBL/GenBank/DDBJ whole genome shotgun (WGS) entry which is preliminary data.</text>
</comment>
<name>A0ACA9MF86_9GLOM</name>
<evidence type="ECO:0000313" key="2">
    <source>
        <dbReference type="Proteomes" id="UP000789525"/>
    </source>
</evidence>
<accession>A0ACA9MF86</accession>
<keyword evidence="2" id="KW-1185">Reference proteome</keyword>
<evidence type="ECO:0000313" key="1">
    <source>
        <dbReference type="EMBL" id="CAG8583148.1"/>
    </source>
</evidence>
<organism evidence="1 2">
    <name type="scientific">Acaulospora colombiana</name>
    <dbReference type="NCBI Taxonomy" id="27376"/>
    <lineage>
        <taxon>Eukaryota</taxon>
        <taxon>Fungi</taxon>
        <taxon>Fungi incertae sedis</taxon>
        <taxon>Mucoromycota</taxon>
        <taxon>Glomeromycotina</taxon>
        <taxon>Glomeromycetes</taxon>
        <taxon>Diversisporales</taxon>
        <taxon>Acaulosporaceae</taxon>
        <taxon>Acaulospora</taxon>
    </lineage>
</organism>
<dbReference type="Proteomes" id="UP000789525">
    <property type="component" value="Unassembled WGS sequence"/>
</dbReference>
<sequence>MSSQEASTSTSISMADAIQYDGRKRAHGGDDGSKPAKKQKQLSKEERQQVSFQKDIARLRELRANLKSLFEEFGLVDDRTRRSINNTLPSLCTVILEDPPRATTLEVLQEPISMLDGNDSFQRLDSRDQKDYRFAVQNVNGRLEKIANVYKEMLEDEQYPPSASHYATPAVWAKWQGKETAILNLRPSTNQVATQVAHNLCVTMASSFKDERARGAAFVDCVRPMFDGYEDRNR</sequence>
<proteinExistence type="predicted"/>
<dbReference type="EMBL" id="CAJVPT010011927">
    <property type="protein sequence ID" value="CAG8583148.1"/>
    <property type="molecule type" value="Genomic_DNA"/>
</dbReference>
<gene>
    <name evidence="1" type="ORF">ACOLOM_LOCUS6038</name>
</gene>
<feature type="non-terminal residue" evidence="1">
    <location>
        <position position="234"/>
    </location>
</feature>
<reference evidence="1" key="1">
    <citation type="submission" date="2021-06" db="EMBL/GenBank/DDBJ databases">
        <authorList>
            <person name="Kallberg Y."/>
            <person name="Tangrot J."/>
            <person name="Rosling A."/>
        </authorList>
    </citation>
    <scope>NUCLEOTIDE SEQUENCE</scope>
    <source>
        <strain evidence="1">CL356</strain>
    </source>
</reference>